<protein>
    <submittedName>
        <fullName evidence="3">Uncharacterized protein</fullName>
    </submittedName>
</protein>
<dbReference type="InterPro" id="IPR011990">
    <property type="entry name" value="TPR-like_helical_dom_sf"/>
</dbReference>
<keyword evidence="2" id="KW-0812">Transmembrane</keyword>
<dbReference type="OrthoDB" id="6313889at2"/>
<gene>
    <name evidence="3" type="ORF">XM47_17090</name>
</gene>
<evidence type="ECO:0000256" key="1">
    <source>
        <dbReference type="PROSITE-ProRule" id="PRU00339"/>
    </source>
</evidence>
<comment type="caution">
    <text evidence="3">The sequence shown here is derived from an EMBL/GenBank/DDBJ whole genome shotgun (WGS) entry which is preliminary data.</text>
</comment>
<accession>A0A0J8JHM4</accession>
<evidence type="ECO:0000313" key="4">
    <source>
        <dbReference type="Proteomes" id="UP000037600"/>
    </source>
</evidence>
<dbReference type="SUPFAM" id="SSF48452">
    <property type="entry name" value="TPR-like"/>
    <property type="match status" value="1"/>
</dbReference>
<feature type="transmembrane region" description="Helical" evidence="2">
    <location>
        <begin position="7"/>
        <end position="25"/>
    </location>
</feature>
<dbReference type="InterPro" id="IPR019734">
    <property type="entry name" value="TPR_rpt"/>
</dbReference>
<dbReference type="RefSeq" id="WP_048695267.1">
    <property type="nucleotide sequence ID" value="NZ_KQ130507.1"/>
</dbReference>
<dbReference type="AlphaFoldDB" id="A0A0J8JHM4"/>
<dbReference type="Gene3D" id="1.25.40.10">
    <property type="entry name" value="Tetratricopeptide repeat domain"/>
    <property type="match status" value="1"/>
</dbReference>
<sequence>MIRYKTLGVFIAIFVVVYVTTTYLYQSFVSQTHLDSVQFNSVTKTVEVPSKVEHYFETLSYQNKQLWLTELNRVNFWRQAETVKASKPFLIQLSNLGNLAAKEALINWYLQQAYYEQAIQVLNTLDNAKAFAQLANIYLQQNKPEQAYNKLKQAVAVEQNIYATEFVQLAIKLHKPLSEWLSVIESAAQQDVENTNKLKPIYANYLNYFRNSHKQMENTAAAKPESCQIQLNLVVTHPNQLTPSKNKIKQSLANLQIERWFDCPLKLHWSIDSQIFQKIEQTKQINQYWILVRDTPRAYRYQNTISLLPNFNLSLLQHEMSHWFEFEDEYELTQEKAESRCYIPENQAFKQAAPNILLVNPKIKFSTKSSLISELSENVAWIEHIVEVEDWITKDEGFRLKILAENKIDQGVGFYQADTCNLINDVIAVKPLINKTFMQNYAEYIPKMYKEMMHFNGTSE</sequence>
<name>A0A0J8JHM4_9ALTE</name>
<reference evidence="3 4" key="1">
    <citation type="submission" date="2015-04" db="EMBL/GenBank/DDBJ databases">
        <title>Draft Genome Sequence of the Novel Agar-Digesting Marine Bacterium Q1.</title>
        <authorList>
            <person name="Li Y."/>
            <person name="Li D."/>
            <person name="Chen G."/>
            <person name="Du Z."/>
        </authorList>
    </citation>
    <scope>NUCLEOTIDE SEQUENCE [LARGE SCALE GENOMIC DNA]</scope>
    <source>
        <strain evidence="3 4">Q1</strain>
    </source>
</reference>
<dbReference type="PROSITE" id="PS50005">
    <property type="entry name" value="TPR"/>
    <property type="match status" value="1"/>
</dbReference>
<dbReference type="Proteomes" id="UP000037600">
    <property type="component" value="Unassembled WGS sequence"/>
</dbReference>
<keyword evidence="1" id="KW-0802">TPR repeat</keyword>
<evidence type="ECO:0000313" key="3">
    <source>
        <dbReference type="EMBL" id="KMT63941.1"/>
    </source>
</evidence>
<keyword evidence="2" id="KW-0472">Membrane</keyword>
<proteinExistence type="predicted"/>
<organism evidence="3 4">
    <name type="scientific">Catenovulum maritimum</name>
    <dbReference type="NCBI Taxonomy" id="1513271"/>
    <lineage>
        <taxon>Bacteria</taxon>
        <taxon>Pseudomonadati</taxon>
        <taxon>Pseudomonadota</taxon>
        <taxon>Gammaproteobacteria</taxon>
        <taxon>Alteromonadales</taxon>
        <taxon>Alteromonadaceae</taxon>
        <taxon>Catenovulum</taxon>
    </lineage>
</organism>
<dbReference type="STRING" id="1513271.XM47_17090"/>
<evidence type="ECO:0000256" key="2">
    <source>
        <dbReference type="SAM" id="Phobius"/>
    </source>
</evidence>
<keyword evidence="2" id="KW-1133">Transmembrane helix</keyword>
<dbReference type="EMBL" id="LAZL01000036">
    <property type="protein sequence ID" value="KMT63941.1"/>
    <property type="molecule type" value="Genomic_DNA"/>
</dbReference>
<feature type="repeat" description="TPR" evidence="1">
    <location>
        <begin position="128"/>
        <end position="161"/>
    </location>
</feature>
<keyword evidence="4" id="KW-1185">Reference proteome</keyword>